<proteinExistence type="predicted"/>
<comment type="caution">
    <text evidence="1">The sequence shown here is derived from an EMBL/GenBank/DDBJ whole genome shotgun (WGS) entry which is preliminary data.</text>
</comment>
<organism evidence="1 2">
    <name type="scientific">Caerostris extrusa</name>
    <name type="common">Bark spider</name>
    <name type="synonym">Caerostris bankana</name>
    <dbReference type="NCBI Taxonomy" id="172846"/>
    <lineage>
        <taxon>Eukaryota</taxon>
        <taxon>Metazoa</taxon>
        <taxon>Ecdysozoa</taxon>
        <taxon>Arthropoda</taxon>
        <taxon>Chelicerata</taxon>
        <taxon>Arachnida</taxon>
        <taxon>Araneae</taxon>
        <taxon>Araneomorphae</taxon>
        <taxon>Entelegynae</taxon>
        <taxon>Araneoidea</taxon>
        <taxon>Araneidae</taxon>
        <taxon>Caerostris</taxon>
    </lineage>
</organism>
<name>A0AAV4NCJ7_CAEEX</name>
<dbReference type="AlphaFoldDB" id="A0AAV4NCJ7"/>
<protein>
    <submittedName>
        <fullName evidence="1">Uncharacterized protein</fullName>
    </submittedName>
</protein>
<dbReference type="Proteomes" id="UP001054945">
    <property type="component" value="Unassembled WGS sequence"/>
</dbReference>
<gene>
    <name evidence="1" type="ORF">CEXT_100341</name>
</gene>
<sequence>MIFTDVSGFSLQINGEYLPGRPLELGSYKETGNSYRDHWLLQTDLLSRAETCEKTLLIHKIEVKKPSNFLFWQNAKSGTAAAESKAVVAVVYVCFIILLADVCIKNYRLSFYTSELLLSTQQ</sequence>
<evidence type="ECO:0000313" key="2">
    <source>
        <dbReference type="Proteomes" id="UP001054945"/>
    </source>
</evidence>
<accession>A0AAV4NCJ7</accession>
<dbReference type="EMBL" id="BPLR01003199">
    <property type="protein sequence ID" value="GIX82050.1"/>
    <property type="molecule type" value="Genomic_DNA"/>
</dbReference>
<reference evidence="1 2" key="1">
    <citation type="submission" date="2021-06" db="EMBL/GenBank/DDBJ databases">
        <title>Caerostris extrusa draft genome.</title>
        <authorList>
            <person name="Kono N."/>
            <person name="Arakawa K."/>
        </authorList>
    </citation>
    <scope>NUCLEOTIDE SEQUENCE [LARGE SCALE GENOMIC DNA]</scope>
</reference>
<evidence type="ECO:0000313" key="1">
    <source>
        <dbReference type="EMBL" id="GIX82050.1"/>
    </source>
</evidence>
<keyword evidence="2" id="KW-1185">Reference proteome</keyword>